<dbReference type="PANTHER" id="PTHR42831:SF3">
    <property type="entry name" value="1,2-PHENYLACETYL-COA EPOXIDASE, SUBUNIT D-RELATED"/>
    <property type="match status" value="1"/>
</dbReference>
<protein>
    <submittedName>
        <fullName evidence="3">Phenylacetate-CoA oxygenase subunit PaaJ</fullName>
    </submittedName>
</protein>
<dbReference type="InterPro" id="IPR034904">
    <property type="entry name" value="FSCA_dom_sf"/>
</dbReference>
<dbReference type="Pfam" id="PF01883">
    <property type="entry name" value="FeS_assembly_P"/>
    <property type="match status" value="1"/>
</dbReference>
<gene>
    <name evidence="3" type="primary">paaJ</name>
    <name evidence="3" type="ORF">EBO34_07505</name>
</gene>
<evidence type="ECO:0000313" key="3">
    <source>
        <dbReference type="EMBL" id="RNA69772.1"/>
    </source>
</evidence>
<organism evidence="3 4">
    <name type="scientific">Alteribacter keqinensis</name>
    <dbReference type="NCBI Taxonomy" id="2483800"/>
    <lineage>
        <taxon>Bacteria</taxon>
        <taxon>Bacillati</taxon>
        <taxon>Bacillota</taxon>
        <taxon>Bacilli</taxon>
        <taxon>Bacillales</taxon>
        <taxon>Bacillaceae</taxon>
        <taxon>Alteribacter</taxon>
    </lineage>
</organism>
<dbReference type="AlphaFoldDB" id="A0A3M7TY05"/>
<dbReference type="Gene3D" id="3.30.300.130">
    <property type="entry name" value="Fe-S cluster assembly (FSCA)"/>
    <property type="match status" value="1"/>
</dbReference>
<dbReference type="InterPro" id="IPR056572">
    <property type="entry name" value="Zn_ribbon_PaaD"/>
</dbReference>
<reference evidence="3 4" key="1">
    <citation type="submission" date="2018-10" db="EMBL/GenBank/DDBJ databases">
        <title>Bacillus Keqinensis sp. nov., a moderately halophilic bacterium isolated from a saline-alkaline lake.</title>
        <authorList>
            <person name="Wang H."/>
        </authorList>
    </citation>
    <scope>NUCLEOTIDE SEQUENCE [LARGE SCALE GENOMIC DNA]</scope>
    <source>
        <strain evidence="3 4">KQ-3</strain>
    </source>
</reference>
<dbReference type="InterPro" id="IPR011883">
    <property type="entry name" value="PaaD-like"/>
</dbReference>
<dbReference type="PANTHER" id="PTHR42831">
    <property type="entry name" value="FE-S PROTEIN MATURATION AUXILIARY FACTOR YITW"/>
    <property type="match status" value="1"/>
</dbReference>
<keyword evidence="4" id="KW-1185">Reference proteome</keyword>
<feature type="domain" description="MIP18 family-like" evidence="1">
    <location>
        <begin position="16"/>
        <end position="87"/>
    </location>
</feature>
<evidence type="ECO:0000259" key="1">
    <source>
        <dbReference type="Pfam" id="PF01883"/>
    </source>
</evidence>
<sequence>MRGGSKVVIERAQLVEEIRAVLQEVKDPEIPSISIVELGMLDTVEVEGTKARIQAKPTFVGCPALDIIKKNIVNAVIGLEGIDEVEVKYVYDPPWTTDSISEGGKEKLKVYGIAPPPSEHTPGEPWHIDCPYCGSTYTTMENIFGPTACRSILYCRSCKNPFEAMKPVANI</sequence>
<dbReference type="InterPro" id="IPR052339">
    <property type="entry name" value="Fe-S_Maturation_MIP18"/>
</dbReference>
<evidence type="ECO:0000259" key="2">
    <source>
        <dbReference type="Pfam" id="PF23451"/>
    </source>
</evidence>
<dbReference type="OrthoDB" id="3684942at2"/>
<accession>A0A3M7TY05</accession>
<feature type="domain" description="PaaD zinc beta ribbon" evidence="2">
    <location>
        <begin position="115"/>
        <end position="166"/>
    </location>
</feature>
<dbReference type="EMBL" id="RHIB01000001">
    <property type="protein sequence ID" value="RNA69772.1"/>
    <property type="molecule type" value="Genomic_DNA"/>
</dbReference>
<comment type="caution">
    <text evidence="3">The sequence shown here is derived from an EMBL/GenBank/DDBJ whole genome shotgun (WGS) entry which is preliminary data.</text>
</comment>
<dbReference type="SUPFAM" id="SSF117916">
    <property type="entry name" value="Fe-S cluster assembly (FSCA) domain-like"/>
    <property type="match status" value="1"/>
</dbReference>
<proteinExistence type="predicted"/>
<name>A0A3M7TY05_9BACI</name>
<dbReference type="InterPro" id="IPR002744">
    <property type="entry name" value="MIP18-like"/>
</dbReference>
<evidence type="ECO:0000313" key="4">
    <source>
        <dbReference type="Proteomes" id="UP000278746"/>
    </source>
</evidence>
<dbReference type="Pfam" id="PF23451">
    <property type="entry name" value="Zn_ribbon_PaaD"/>
    <property type="match status" value="1"/>
</dbReference>
<dbReference type="Proteomes" id="UP000278746">
    <property type="component" value="Unassembled WGS sequence"/>
</dbReference>
<dbReference type="NCBIfam" id="TIGR02159">
    <property type="entry name" value="PA_CoA_Oxy4"/>
    <property type="match status" value="1"/>
</dbReference>